<evidence type="ECO:0000313" key="1">
    <source>
        <dbReference type="EMBL" id="SHH71500.1"/>
    </source>
</evidence>
<sequence length="89" mass="10674">MKKKLLSLIFGLLFTYGYSQKNYDSFVKEQELKNLYRLSTDEYNYLRQLFKFNGIPRYVVIDKNGDVIDGDFPMHNFDVLLEDILKKHQ</sequence>
<reference evidence="2" key="1">
    <citation type="submission" date="2016-11" db="EMBL/GenBank/DDBJ databases">
        <authorList>
            <person name="Varghese N."/>
            <person name="Submissions S."/>
        </authorList>
    </citation>
    <scope>NUCLEOTIDE SEQUENCE [LARGE SCALE GENOMIC DNA]</scope>
    <source>
        <strain evidence="2">DSM 100572</strain>
    </source>
</reference>
<accession>A0A1M5V8G4</accession>
<dbReference type="OrthoDB" id="1116641at2"/>
<evidence type="ECO:0000313" key="2">
    <source>
        <dbReference type="Proteomes" id="UP000184109"/>
    </source>
</evidence>
<dbReference type="SUPFAM" id="SSF52833">
    <property type="entry name" value="Thioredoxin-like"/>
    <property type="match status" value="1"/>
</dbReference>
<dbReference type="RefSeq" id="WP_073120309.1">
    <property type="nucleotide sequence ID" value="NZ_BMEN01000003.1"/>
</dbReference>
<dbReference type="InterPro" id="IPR036249">
    <property type="entry name" value="Thioredoxin-like_sf"/>
</dbReference>
<dbReference type="AlphaFoldDB" id="A0A1M5V8G4"/>
<dbReference type="Proteomes" id="UP000184109">
    <property type="component" value="Unassembled WGS sequence"/>
</dbReference>
<dbReference type="EMBL" id="FQXQ01000003">
    <property type="protein sequence ID" value="SHH71500.1"/>
    <property type="molecule type" value="Genomic_DNA"/>
</dbReference>
<keyword evidence="2" id="KW-1185">Reference proteome</keyword>
<organism evidence="1 2">
    <name type="scientific">Wenyingzhuangia marina</name>
    <dbReference type="NCBI Taxonomy" id="1195760"/>
    <lineage>
        <taxon>Bacteria</taxon>
        <taxon>Pseudomonadati</taxon>
        <taxon>Bacteroidota</taxon>
        <taxon>Flavobacteriia</taxon>
        <taxon>Flavobacteriales</taxon>
        <taxon>Flavobacteriaceae</taxon>
        <taxon>Wenyingzhuangia</taxon>
    </lineage>
</organism>
<gene>
    <name evidence="1" type="ORF">SAMN05444281_1598</name>
</gene>
<proteinExistence type="predicted"/>
<name>A0A1M5V8G4_9FLAO</name>
<protein>
    <submittedName>
        <fullName evidence="1">Uncharacterized protein</fullName>
    </submittedName>
</protein>
<dbReference type="Gene3D" id="3.40.30.10">
    <property type="entry name" value="Glutaredoxin"/>
    <property type="match status" value="1"/>
</dbReference>
<dbReference type="STRING" id="1195760.SAMN05444281_1598"/>